<evidence type="ECO:0000256" key="1">
    <source>
        <dbReference type="ARBA" id="ARBA00001966"/>
    </source>
</evidence>
<evidence type="ECO:0000313" key="13">
    <source>
        <dbReference type="EMBL" id="CAL4145405.1"/>
    </source>
</evidence>
<dbReference type="GO" id="GO:0006269">
    <property type="term" value="P:DNA replication, synthesis of primer"/>
    <property type="evidence" value="ECO:0007669"/>
    <property type="project" value="UniProtKB-KW"/>
</dbReference>
<accession>A0AAV2RZY4</accession>
<evidence type="ECO:0000256" key="7">
    <source>
        <dbReference type="ARBA" id="ARBA00022723"/>
    </source>
</evidence>
<dbReference type="EMBL" id="CAXKWB010034778">
    <property type="protein sequence ID" value="CAL4145405.1"/>
    <property type="molecule type" value="Genomic_DNA"/>
</dbReference>
<feature type="domain" description="DNA primase large subunit C-terminal" evidence="12">
    <location>
        <begin position="294"/>
        <end position="460"/>
    </location>
</feature>
<dbReference type="Proteomes" id="UP001497623">
    <property type="component" value="Unassembled WGS sequence"/>
</dbReference>
<comment type="similarity">
    <text evidence="2">Belongs to the eukaryotic-type primase large subunit family.</text>
</comment>
<feature type="region of interest" description="Disordered" evidence="11">
    <location>
        <begin position="498"/>
        <end position="531"/>
    </location>
</feature>
<dbReference type="Gene3D" id="1.20.930.80">
    <property type="match status" value="1"/>
</dbReference>
<evidence type="ECO:0000256" key="11">
    <source>
        <dbReference type="SAM" id="MobiDB-lite"/>
    </source>
</evidence>
<keyword evidence="9" id="KW-0411">Iron-sulfur</keyword>
<evidence type="ECO:0000256" key="2">
    <source>
        <dbReference type="ARBA" id="ARBA00010564"/>
    </source>
</evidence>
<dbReference type="GO" id="GO:0005658">
    <property type="term" value="C:alpha DNA polymerase:primase complex"/>
    <property type="evidence" value="ECO:0007669"/>
    <property type="project" value="TreeGrafter"/>
</dbReference>
<sequence>MVIVNDEKRIVFRRKKISEVQPVKPNSPLELRCDGEGPSNIESVVYFYGHVVEKSHLRLVSRKAARVRSDNCDNISVVRCFRPYSKTKLFSISQEKITESKRDEVEVARRKDHVSHFVLRLAYCRTEELRRWFVIQETELFRARFQHANSQDIKTFMEHNNLAFTPISTEEMRSERENLLNGTYNISSGDQMEGRTFFKVPFTEALELIRTRKVFIKEGFAYVPDTELATLVTAAFRAKLSQALAVTNRALPQLEDDDRLMRLLQDFDKRYTGSDYAVKKTGSGLSISPSMIEELSQKSFPLCMRQMQDALRTNHHLRHAGRLQYGLFLKAAGLSLEDAMAFWRSHFTKIMDGDKFEKDYSYNIRYNYGKEGKRINYTPYSCIKIIMASVGPGDSHGCPFRHTDASVLKQRLTNFKVNQQGITEVMELVSKSHYQLACTKYWEVTHNADSPGINHPNQYFEESQKLLLGTQPATVRKLAPTIKVEKTVMYASQMSSTQLSSQSSTQNSTQDSTQNSTQNSTQITSSADMESMLFDDDMDGAMCESMEEK</sequence>
<evidence type="ECO:0000256" key="3">
    <source>
        <dbReference type="ARBA" id="ARBA00019038"/>
    </source>
</evidence>
<dbReference type="GO" id="GO:0051539">
    <property type="term" value="F:4 iron, 4 sulfur cluster binding"/>
    <property type="evidence" value="ECO:0007669"/>
    <property type="project" value="UniProtKB-KW"/>
</dbReference>
<keyword evidence="4" id="KW-0004">4Fe-4S</keyword>
<evidence type="ECO:0000256" key="4">
    <source>
        <dbReference type="ARBA" id="ARBA00022485"/>
    </source>
</evidence>
<feature type="non-terminal residue" evidence="13">
    <location>
        <position position="549"/>
    </location>
</feature>
<evidence type="ECO:0000256" key="5">
    <source>
        <dbReference type="ARBA" id="ARBA00022515"/>
    </source>
</evidence>
<evidence type="ECO:0000256" key="8">
    <source>
        <dbReference type="ARBA" id="ARBA00023004"/>
    </source>
</evidence>
<evidence type="ECO:0000256" key="6">
    <source>
        <dbReference type="ARBA" id="ARBA00022705"/>
    </source>
</evidence>
<evidence type="ECO:0000259" key="12">
    <source>
        <dbReference type="Pfam" id="PF04104"/>
    </source>
</evidence>
<dbReference type="PANTHER" id="PTHR10537:SF3">
    <property type="entry name" value="DNA PRIMASE LARGE SUBUNIT"/>
    <property type="match status" value="1"/>
</dbReference>
<evidence type="ECO:0000313" key="14">
    <source>
        <dbReference type="Proteomes" id="UP001497623"/>
    </source>
</evidence>
<dbReference type="InterPro" id="IPR058560">
    <property type="entry name" value="DNA_primase_C"/>
</dbReference>
<keyword evidence="5" id="KW-0639">Primosome</keyword>
<dbReference type="PANTHER" id="PTHR10537">
    <property type="entry name" value="DNA PRIMASE LARGE SUBUNIT"/>
    <property type="match status" value="1"/>
</dbReference>
<dbReference type="Pfam" id="PF26466">
    <property type="entry name" value="DNA_primase_lrg_N"/>
    <property type="match status" value="1"/>
</dbReference>
<dbReference type="GO" id="GO:0003677">
    <property type="term" value="F:DNA binding"/>
    <property type="evidence" value="ECO:0007669"/>
    <property type="project" value="UniProtKB-KW"/>
</dbReference>
<dbReference type="InterPro" id="IPR016558">
    <property type="entry name" value="DNA_primase_lsu_euk"/>
</dbReference>
<keyword evidence="7" id="KW-0479">Metal-binding</keyword>
<comment type="cofactor">
    <cofactor evidence="1">
        <name>[4Fe-4S] cluster</name>
        <dbReference type="ChEBI" id="CHEBI:49883"/>
    </cofactor>
</comment>
<proteinExistence type="inferred from homology"/>
<organism evidence="13 14">
    <name type="scientific">Meganyctiphanes norvegica</name>
    <name type="common">Northern krill</name>
    <name type="synonym">Thysanopoda norvegica</name>
    <dbReference type="NCBI Taxonomy" id="48144"/>
    <lineage>
        <taxon>Eukaryota</taxon>
        <taxon>Metazoa</taxon>
        <taxon>Ecdysozoa</taxon>
        <taxon>Arthropoda</taxon>
        <taxon>Crustacea</taxon>
        <taxon>Multicrustacea</taxon>
        <taxon>Malacostraca</taxon>
        <taxon>Eumalacostraca</taxon>
        <taxon>Eucarida</taxon>
        <taxon>Euphausiacea</taxon>
        <taxon>Euphausiidae</taxon>
        <taxon>Meganyctiphanes</taxon>
    </lineage>
</organism>
<protein>
    <recommendedName>
        <fullName evidence="3">DNA primase large subunit</fullName>
    </recommendedName>
</protein>
<dbReference type="Pfam" id="PF04104">
    <property type="entry name" value="DNA_primase_lrg"/>
    <property type="match status" value="1"/>
</dbReference>
<name>A0AAV2RZY4_MEGNR</name>
<dbReference type="GO" id="GO:0006270">
    <property type="term" value="P:DNA replication initiation"/>
    <property type="evidence" value="ECO:0007669"/>
    <property type="project" value="TreeGrafter"/>
</dbReference>
<keyword evidence="8" id="KW-0408">Iron</keyword>
<keyword evidence="6" id="KW-0235">DNA replication</keyword>
<dbReference type="GO" id="GO:0046872">
    <property type="term" value="F:metal ion binding"/>
    <property type="evidence" value="ECO:0007669"/>
    <property type="project" value="UniProtKB-KW"/>
</dbReference>
<dbReference type="AlphaFoldDB" id="A0AAV2RZY4"/>
<feature type="compositionally biased region" description="Low complexity" evidence="11">
    <location>
        <begin position="498"/>
        <end position="526"/>
    </location>
</feature>
<evidence type="ECO:0000256" key="9">
    <source>
        <dbReference type="ARBA" id="ARBA00023014"/>
    </source>
</evidence>
<gene>
    <name evidence="13" type="ORF">MNOR_LOCUS29665</name>
</gene>
<keyword evidence="14" id="KW-1185">Reference proteome</keyword>
<comment type="caution">
    <text evidence="13">The sequence shown here is derived from an EMBL/GenBank/DDBJ whole genome shotgun (WGS) entry which is preliminary data.</text>
</comment>
<evidence type="ECO:0000256" key="10">
    <source>
        <dbReference type="ARBA" id="ARBA00023125"/>
    </source>
</evidence>
<keyword evidence="10" id="KW-0238">DNA-binding</keyword>
<reference evidence="13 14" key="1">
    <citation type="submission" date="2024-05" db="EMBL/GenBank/DDBJ databases">
        <authorList>
            <person name="Wallberg A."/>
        </authorList>
    </citation>
    <scope>NUCLEOTIDE SEQUENCE [LARGE SCALE GENOMIC DNA]</scope>
</reference>
<dbReference type="InterPro" id="IPR007238">
    <property type="entry name" value="DNA_primase_lsu_euk/arc"/>
</dbReference>
<dbReference type="CDD" id="cd07322">
    <property type="entry name" value="PriL_PriS_Eukaryotic"/>
    <property type="match status" value="1"/>
</dbReference>